<feature type="signal peptide" evidence="1">
    <location>
        <begin position="1"/>
        <end position="24"/>
    </location>
</feature>
<organism evidence="2 3">
    <name type="scientific">Roseibium limicola</name>
    <dbReference type="NCBI Taxonomy" id="2816037"/>
    <lineage>
        <taxon>Bacteria</taxon>
        <taxon>Pseudomonadati</taxon>
        <taxon>Pseudomonadota</taxon>
        <taxon>Alphaproteobacteria</taxon>
        <taxon>Hyphomicrobiales</taxon>
        <taxon>Stappiaceae</taxon>
        <taxon>Roseibium</taxon>
    </lineage>
</organism>
<comment type="caution">
    <text evidence="2">The sequence shown here is derived from an EMBL/GenBank/DDBJ whole genome shotgun (WGS) entry which is preliminary data.</text>
</comment>
<proteinExistence type="predicted"/>
<reference evidence="2" key="1">
    <citation type="submission" date="2021-03" db="EMBL/GenBank/DDBJ databases">
        <title>Roseibium sp. CAU 1637 isolated from Incheon.</title>
        <authorList>
            <person name="Kim W."/>
        </authorList>
    </citation>
    <scope>NUCLEOTIDE SEQUENCE</scope>
    <source>
        <strain evidence="2">CAU 1637</strain>
    </source>
</reference>
<evidence type="ECO:0008006" key="4">
    <source>
        <dbReference type="Google" id="ProtNLM"/>
    </source>
</evidence>
<dbReference type="RefSeq" id="WP_206937502.1">
    <property type="nucleotide sequence ID" value="NZ_JAFLNF010000001.1"/>
</dbReference>
<keyword evidence="1" id="KW-0732">Signal</keyword>
<gene>
    <name evidence="2" type="ORF">J0X15_01075</name>
</gene>
<evidence type="ECO:0000313" key="3">
    <source>
        <dbReference type="Proteomes" id="UP000664779"/>
    </source>
</evidence>
<name>A0A939EJT6_9HYPH</name>
<evidence type="ECO:0000313" key="2">
    <source>
        <dbReference type="EMBL" id="MBO0343798.1"/>
    </source>
</evidence>
<accession>A0A939EJT6</accession>
<dbReference type="AlphaFoldDB" id="A0A939EJT6"/>
<dbReference type="Proteomes" id="UP000664779">
    <property type="component" value="Unassembled WGS sequence"/>
</dbReference>
<sequence length="90" mass="9544">MTLRAFSQVGLVAAALLVSGLAQAADFVTSRVKSWDPVSRTLVLTDKTQFQAIPSDIILPDAIQAGQTVTVSYIGSEDGVSKLLSIRIQP</sequence>
<feature type="chain" id="PRO_5038118329" description="DUF1344 domain-containing protein" evidence="1">
    <location>
        <begin position="25"/>
        <end position="90"/>
    </location>
</feature>
<evidence type="ECO:0000256" key="1">
    <source>
        <dbReference type="SAM" id="SignalP"/>
    </source>
</evidence>
<keyword evidence="3" id="KW-1185">Reference proteome</keyword>
<dbReference type="EMBL" id="JAFLNF010000001">
    <property type="protein sequence ID" value="MBO0343798.1"/>
    <property type="molecule type" value="Genomic_DNA"/>
</dbReference>
<protein>
    <recommendedName>
        <fullName evidence="4">DUF1344 domain-containing protein</fullName>
    </recommendedName>
</protein>